<dbReference type="GeneID" id="18871836"/>
<dbReference type="Proteomes" id="UP000000709">
    <property type="component" value="Unassembled WGS sequence"/>
</dbReference>
<dbReference type="SUPFAM" id="SSF56112">
    <property type="entry name" value="Protein kinase-like (PK-like)"/>
    <property type="match status" value="1"/>
</dbReference>
<dbReference type="GO" id="GO:0043515">
    <property type="term" value="F:kinetochore binding"/>
    <property type="evidence" value="ECO:0007669"/>
    <property type="project" value="EnsemblFungi"/>
</dbReference>
<evidence type="ECO:0000313" key="9">
    <source>
        <dbReference type="EMBL" id="EGW33818.1"/>
    </source>
</evidence>
<dbReference type="InterPro" id="IPR000719">
    <property type="entry name" value="Prot_kinase_dom"/>
</dbReference>
<dbReference type="GO" id="GO:0004674">
    <property type="term" value="F:protein serine/threonine kinase activity"/>
    <property type="evidence" value="ECO:0007669"/>
    <property type="project" value="UniProtKB-KW"/>
</dbReference>
<dbReference type="GO" id="GO:0030474">
    <property type="term" value="P:spindle pole body duplication"/>
    <property type="evidence" value="ECO:0007669"/>
    <property type="project" value="EnsemblFungi"/>
</dbReference>
<dbReference type="EMBL" id="GL996500">
    <property type="protein sequence ID" value="EGW33818.1"/>
    <property type="molecule type" value="Genomic_DNA"/>
</dbReference>
<dbReference type="GO" id="GO:0033316">
    <property type="term" value="P:meiotic spindle assembly checkpoint signaling"/>
    <property type="evidence" value="ECO:0007669"/>
    <property type="project" value="TreeGrafter"/>
</dbReference>
<dbReference type="GO" id="GO:0051988">
    <property type="term" value="P:regulation of attachment of spindle microtubules to kinetochore"/>
    <property type="evidence" value="ECO:0007669"/>
    <property type="project" value="EnsemblFungi"/>
</dbReference>
<dbReference type="GO" id="GO:0005777">
    <property type="term" value="C:peroxisome"/>
    <property type="evidence" value="ECO:0007669"/>
    <property type="project" value="EnsemblFungi"/>
</dbReference>
<dbReference type="FunFam" id="3.30.200.20:FF:000131">
    <property type="entry name" value="Dual specificity protein kinase TTK"/>
    <property type="match status" value="1"/>
</dbReference>
<evidence type="ECO:0000256" key="5">
    <source>
        <dbReference type="ARBA" id="ARBA00022840"/>
    </source>
</evidence>
<sequence>MNHTPPATFLKREFTDDHHNNTSSTSSYKITGVYELDFPENKRAATLRSKLSAHIGSPAQTRTGDASFSTCSSNSTNVSSKSTAVSTVRSLPRKRKSRSFGLNLGLPGRASDQPPPSQQQQQHQESDQERHEHNDRLSVKEETLKQETSIKHEKIGSPILLKHEHVGSPAEQENFRYDFEERKKFMFPNVLTSDTIENKENKEFAFKDISSRPALAEIPVNIDTFRKPKLPKPIHSTESHISPKRIISINGKQYEKLELLGRGGTSKVYRVKSLSNNQIYAIKKVSNGQYDEISLAGFKGEIDLLLKLKHSDRVVRLIDHAITEGSIYLVMERGEIDLAQVLNNKLRSQTPFDLDFIRFHSLEMLRCVRAVHDAGIVHSDLKPANFLIVKGILKIIDFGIANAVPDHTVNVYRESQIGTPNYMAPEALTEVNHSMPRNTWRVGKPSDIWSIGCIIYQLIYGRPPYAGYSGTQRMMAIINPQVKIQYPATGVNGGVVPESAIELMKMCLKREPHERWTVEECLRCDFLRPKVVNRKLVQDMVHEIMDYGHNRRINNEAIGSDEYDDMVELVMEKITHLNYS</sequence>
<dbReference type="PROSITE" id="PS50011">
    <property type="entry name" value="PROTEIN_KINASE_DOM"/>
    <property type="match status" value="1"/>
</dbReference>
<dbReference type="PROSITE" id="PS00108">
    <property type="entry name" value="PROTEIN_KINASE_ST"/>
    <property type="match status" value="1"/>
</dbReference>
<dbReference type="HOGENOM" id="CLU_019372_0_0_1"/>
<dbReference type="GO" id="GO:0031134">
    <property type="term" value="P:sister chromatid biorientation"/>
    <property type="evidence" value="ECO:0007669"/>
    <property type="project" value="EnsemblFungi"/>
</dbReference>
<dbReference type="KEGG" id="spaa:SPAPADRAFT_54102"/>
<feature type="compositionally biased region" description="Low complexity" evidence="7">
    <location>
        <begin position="67"/>
        <end position="90"/>
    </location>
</feature>
<keyword evidence="4" id="KW-0418">Kinase</keyword>
<dbReference type="GO" id="GO:0000776">
    <property type="term" value="C:kinetochore"/>
    <property type="evidence" value="ECO:0007669"/>
    <property type="project" value="EnsemblFungi"/>
</dbReference>
<dbReference type="OrthoDB" id="20524at2759"/>
<evidence type="ECO:0000259" key="8">
    <source>
        <dbReference type="PROSITE" id="PS50011"/>
    </source>
</evidence>
<feature type="compositionally biased region" description="Basic and acidic residues" evidence="7">
    <location>
        <begin position="10"/>
        <end position="20"/>
    </location>
</feature>
<keyword evidence="5 6" id="KW-0067">ATP-binding</keyword>
<dbReference type="PANTHER" id="PTHR22974:SF21">
    <property type="entry name" value="DUAL SPECIFICITY PROTEIN KINASE TTK"/>
    <property type="match status" value="1"/>
</dbReference>
<dbReference type="InterPro" id="IPR017441">
    <property type="entry name" value="Protein_kinase_ATP_BS"/>
</dbReference>
<keyword evidence="10" id="KW-1185">Reference proteome</keyword>
<dbReference type="InParanoid" id="G3AJ61"/>
<dbReference type="eggNOG" id="KOG0596">
    <property type="taxonomic scope" value="Eukaryota"/>
</dbReference>
<feature type="region of interest" description="Disordered" evidence="7">
    <location>
        <begin position="56"/>
        <end position="151"/>
    </location>
</feature>
<dbReference type="GO" id="GO:0051225">
    <property type="term" value="P:spindle assembly"/>
    <property type="evidence" value="ECO:0007669"/>
    <property type="project" value="EnsemblFungi"/>
</dbReference>
<proteinExistence type="predicted"/>
<dbReference type="InterPro" id="IPR027084">
    <property type="entry name" value="Mps1_cat"/>
</dbReference>
<feature type="region of interest" description="Disordered" evidence="7">
    <location>
        <begin position="1"/>
        <end position="26"/>
    </location>
</feature>
<evidence type="ECO:0000256" key="2">
    <source>
        <dbReference type="ARBA" id="ARBA00022679"/>
    </source>
</evidence>
<evidence type="ECO:0000256" key="7">
    <source>
        <dbReference type="SAM" id="MobiDB-lite"/>
    </source>
</evidence>
<evidence type="ECO:0000313" key="10">
    <source>
        <dbReference type="Proteomes" id="UP000000709"/>
    </source>
</evidence>
<dbReference type="Gene3D" id="3.30.200.20">
    <property type="entry name" value="Phosphorylase Kinase, domain 1"/>
    <property type="match status" value="1"/>
</dbReference>
<gene>
    <name evidence="9" type="ORF">SPAPADRAFT_54102</name>
</gene>
<dbReference type="Gene3D" id="1.10.510.10">
    <property type="entry name" value="Transferase(Phosphotransferase) domain 1"/>
    <property type="match status" value="1"/>
</dbReference>
<evidence type="ECO:0000256" key="6">
    <source>
        <dbReference type="PROSITE-ProRule" id="PRU10141"/>
    </source>
</evidence>
<dbReference type="Pfam" id="PF00069">
    <property type="entry name" value="Pkinase"/>
    <property type="match status" value="1"/>
</dbReference>
<dbReference type="GO" id="GO:0034501">
    <property type="term" value="P:protein localization to kinetochore"/>
    <property type="evidence" value="ECO:0007669"/>
    <property type="project" value="EnsemblFungi"/>
</dbReference>
<dbReference type="AlphaFoldDB" id="G3AJ61"/>
<keyword evidence="2" id="KW-0808">Transferase</keyword>
<dbReference type="SMART" id="SM00220">
    <property type="entry name" value="S_TKc"/>
    <property type="match status" value="1"/>
</dbReference>
<evidence type="ECO:0000256" key="1">
    <source>
        <dbReference type="ARBA" id="ARBA00022527"/>
    </source>
</evidence>
<keyword evidence="1" id="KW-0723">Serine/threonine-protein kinase</keyword>
<dbReference type="OMA" id="ERHEHND"/>
<reference evidence="9 10" key="1">
    <citation type="journal article" date="2011" name="Proc. Natl. Acad. Sci. U.S.A.">
        <title>Comparative genomics of xylose-fermenting fungi for enhanced biofuel production.</title>
        <authorList>
            <person name="Wohlbach D.J."/>
            <person name="Kuo A."/>
            <person name="Sato T.K."/>
            <person name="Potts K.M."/>
            <person name="Salamov A.A."/>
            <person name="LaButti K.M."/>
            <person name="Sun H."/>
            <person name="Clum A."/>
            <person name="Pangilinan J.L."/>
            <person name="Lindquist E.A."/>
            <person name="Lucas S."/>
            <person name="Lapidus A."/>
            <person name="Jin M."/>
            <person name="Gunawan C."/>
            <person name="Balan V."/>
            <person name="Dale B.E."/>
            <person name="Jeffries T.W."/>
            <person name="Zinkel R."/>
            <person name="Barry K.W."/>
            <person name="Grigoriev I.V."/>
            <person name="Gasch A.P."/>
        </authorList>
    </citation>
    <scope>NUCLEOTIDE SEQUENCE [LARGE SCALE GENOMIC DNA]</scope>
    <source>
        <strain evidence="10">NRRL Y-27907 / 11-Y1</strain>
    </source>
</reference>
<dbReference type="GO" id="GO:0004712">
    <property type="term" value="F:protein serine/threonine/tyrosine kinase activity"/>
    <property type="evidence" value="ECO:0007669"/>
    <property type="project" value="EnsemblFungi"/>
</dbReference>
<dbReference type="PROSITE" id="PS00107">
    <property type="entry name" value="PROTEIN_KINASE_ATP"/>
    <property type="match status" value="1"/>
</dbReference>
<dbReference type="InterPro" id="IPR008271">
    <property type="entry name" value="Ser/Thr_kinase_AS"/>
</dbReference>
<dbReference type="GO" id="GO:0005816">
    <property type="term" value="C:spindle pole body"/>
    <property type="evidence" value="ECO:0007669"/>
    <property type="project" value="EnsemblFungi"/>
</dbReference>
<dbReference type="STRING" id="619300.G3AJ61"/>
<dbReference type="GO" id="GO:0005524">
    <property type="term" value="F:ATP binding"/>
    <property type="evidence" value="ECO:0007669"/>
    <property type="project" value="UniProtKB-UniRule"/>
</dbReference>
<dbReference type="RefSeq" id="XP_007373402.1">
    <property type="nucleotide sequence ID" value="XM_007373340.1"/>
</dbReference>
<dbReference type="GO" id="GO:0007094">
    <property type="term" value="P:mitotic spindle assembly checkpoint signaling"/>
    <property type="evidence" value="ECO:0007669"/>
    <property type="project" value="EnsemblFungi"/>
</dbReference>
<organism evidence="10">
    <name type="scientific">Spathaspora passalidarum (strain NRRL Y-27907 / 11-Y1)</name>
    <dbReference type="NCBI Taxonomy" id="619300"/>
    <lineage>
        <taxon>Eukaryota</taxon>
        <taxon>Fungi</taxon>
        <taxon>Dikarya</taxon>
        <taxon>Ascomycota</taxon>
        <taxon>Saccharomycotina</taxon>
        <taxon>Pichiomycetes</taxon>
        <taxon>Debaryomycetaceae</taxon>
        <taxon>Spathaspora</taxon>
    </lineage>
</organism>
<feature type="domain" description="Protein kinase" evidence="8">
    <location>
        <begin position="254"/>
        <end position="527"/>
    </location>
</feature>
<dbReference type="InterPro" id="IPR011009">
    <property type="entry name" value="Kinase-like_dom_sf"/>
</dbReference>
<dbReference type="GO" id="GO:0030447">
    <property type="term" value="P:filamentous growth"/>
    <property type="evidence" value="ECO:0007669"/>
    <property type="project" value="UniProtKB-ARBA"/>
</dbReference>
<dbReference type="GO" id="GO:0005634">
    <property type="term" value="C:nucleus"/>
    <property type="evidence" value="ECO:0007669"/>
    <property type="project" value="TreeGrafter"/>
</dbReference>
<feature type="binding site" evidence="6">
    <location>
        <position position="284"/>
    </location>
    <ligand>
        <name>ATP</name>
        <dbReference type="ChEBI" id="CHEBI:30616"/>
    </ligand>
</feature>
<accession>G3AJ61</accession>
<dbReference type="PANTHER" id="PTHR22974">
    <property type="entry name" value="MIXED LINEAGE PROTEIN KINASE"/>
    <property type="match status" value="1"/>
</dbReference>
<evidence type="ECO:0000256" key="3">
    <source>
        <dbReference type="ARBA" id="ARBA00022741"/>
    </source>
</evidence>
<dbReference type="FunCoup" id="G3AJ61">
    <property type="interactions" value="327"/>
</dbReference>
<protein>
    <recommendedName>
        <fullName evidence="8">Protein kinase domain-containing protein</fullName>
    </recommendedName>
</protein>
<feature type="compositionally biased region" description="Basic and acidic residues" evidence="7">
    <location>
        <begin position="124"/>
        <end position="151"/>
    </location>
</feature>
<name>G3AJ61_SPAPN</name>
<keyword evidence="3 6" id="KW-0547">Nucleotide-binding</keyword>
<dbReference type="CDD" id="cd14131">
    <property type="entry name" value="PKc_Mps1"/>
    <property type="match status" value="1"/>
</dbReference>
<evidence type="ECO:0000256" key="4">
    <source>
        <dbReference type="ARBA" id="ARBA00022777"/>
    </source>
</evidence>